<gene>
    <name evidence="6" type="ORF">AC3_2562</name>
</gene>
<comment type="similarity">
    <text evidence="3">Belongs to the HNH nuclease family.</text>
</comment>
<keyword evidence="1" id="KW-0540">Nuclease</keyword>
<dbReference type="GO" id="GO:0008270">
    <property type="term" value="F:zinc ion binding"/>
    <property type="evidence" value="ECO:0007669"/>
    <property type="project" value="InterPro"/>
</dbReference>
<accession>B1BPQ1</accession>
<proteinExistence type="inferred from homology"/>
<dbReference type="RefSeq" id="WP_003461769.1">
    <property type="nucleotide sequence ID" value="NZ_ABDW01000003.1"/>
</dbReference>
<reference evidence="6 7" key="1">
    <citation type="submission" date="2007-07" db="EMBL/GenBank/DDBJ databases">
        <title>Annotation of Clostridium perfringens E str. JGS1987.</title>
        <authorList>
            <person name="Paulsen I."/>
            <person name="Sebastian Y."/>
        </authorList>
    </citation>
    <scope>NUCLEOTIDE SEQUENCE [LARGE SCALE GENOMIC DNA]</scope>
    <source>
        <strain evidence="7">E str. JGS1987</strain>
    </source>
</reference>
<dbReference type="Pfam" id="PF01844">
    <property type="entry name" value="HNH"/>
    <property type="match status" value="1"/>
</dbReference>
<dbReference type="PANTHER" id="PTHR41286:SF1">
    <property type="entry name" value="HNH NUCLEASE YAJD-RELATED"/>
    <property type="match status" value="1"/>
</dbReference>
<dbReference type="InterPro" id="IPR003615">
    <property type="entry name" value="HNH_nuc"/>
</dbReference>
<dbReference type="GO" id="GO:0016787">
    <property type="term" value="F:hydrolase activity"/>
    <property type="evidence" value="ECO:0007669"/>
    <property type="project" value="UniProtKB-KW"/>
</dbReference>
<dbReference type="InterPro" id="IPR002711">
    <property type="entry name" value="HNH"/>
</dbReference>
<dbReference type="AlphaFoldDB" id="B1BPQ1"/>
<dbReference type="CDD" id="cd00085">
    <property type="entry name" value="HNHc"/>
    <property type="match status" value="1"/>
</dbReference>
<dbReference type="InterPro" id="IPR027417">
    <property type="entry name" value="P-loop_NTPase"/>
</dbReference>
<evidence type="ECO:0000313" key="6">
    <source>
        <dbReference type="EMBL" id="EDT16230.1"/>
    </source>
</evidence>
<sequence>MAREFAKSFYNSKAWKECREYIFRKFHGLCVECGKPGEEVHHIEHITPFNINDPEITLGENNLILLCKDCHFNKHRESNPLSNNFKRNRVTSNGFYFDETGNLVPIKKYIVYGSPASGKTTYVKEHKTIGDLVIDLDLIKQAISMEGRTNDTDNLLDLAIGIRDYIYKRIENNDINTKAIWIVASLPKKEEREALRDRLNAELIFIDKNINECLDNAYKDTNRKDKTLQKKIIEKWFASYKA</sequence>
<evidence type="ECO:0000256" key="2">
    <source>
        <dbReference type="ARBA" id="ARBA00022801"/>
    </source>
</evidence>
<protein>
    <recommendedName>
        <fullName evidence="4">Putative HNH nuclease YajD</fullName>
    </recommendedName>
</protein>
<evidence type="ECO:0000256" key="1">
    <source>
        <dbReference type="ARBA" id="ARBA00022722"/>
    </source>
</evidence>
<dbReference type="GO" id="GO:0003676">
    <property type="term" value="F:nucleic acid binding"/>
    <property type="evidence" value="ECO:0007669"/>
    <property type="project" value="InterPro"/>
</dbReference>
<keyword evidence="2" id="KW-0378">Hydrolase</keyword>
<evidence type="ECO:0000256" key="3">
    <source>
        <dbReference type="ARBA" id="ARBA00038412"/>
    </source>
</evidence>
<evidence type="ECO:0000313" key="7">
    <source>
        <dbReference type="Proteomes" id="UP000005337"/>
    </source>
</evidence>
<feature type="domain" description="HNH nuclease" evidence="5">
    <location>
        <begin position="17"/>
        <end position="72"/>
    </location>
</feature>
<dbReference type="PANTHER" id="PTHR41286">
    <property type="entry name" value="HNH NUCLEASE YAJD-RELATED"/>
    <property type="match status" value="1"/>
</dbReference>
<dbReference type="Proteomes" id="UP000005337">
    <property type="component" value="Unassembled WGS sequence"/>
</dbReference>
<dbReference type="GO" id="GO:0004519">
    <property type="term" value="F:endonuclease activity"/>
    <property type="evidence" value="ECO:0007669"/>
    <property type="project" value="InterPro"/>
</dbReference>
<organism evidence="6 7">
    <name type="scientific">Clostridium perfringens E str. JGS1987</name>
    <dbReference type="NCBI Taxonomy" id="451755"/>
    <lineage>
        <taxon>Bacteria</taxon>
        <taxon>Bacillati</taxon>
        <taxon>Bacillota</taxon>
        <taxon>Clostridia</taxon>
        <taxon>Eubacteriales</taxon>
        <taxon>Clostridiaceae</taxon>
        <taxon>Clostridium</taxon>
    </lineage>
</organism>
<dbReference type="Gene3D" id="3.40.50.300">
    <property type="entry name" value="P-loop containing nucleotide triphosphate hydrolases"/>
    <property type="match status" value="1"/>
</dbReference>
<comment type="caution">
    <text evidence="6">The sequence shown here is derived from an EMBL/GenBank/DDBJ whole genome shotgun (WGS) entry which is preliminary data.</text>
</comment>
<dbReference type="SUPFAM" id="SSF52540">
    <property type="entry name" value="P-loop containing nucleoside triphosphate hydrolases"/>
    <property type="match status" value="1"/>
</dbReference>
<dbReference type="SMART" id="SM00507">
    <property type="entry name" value="HNHc"/>
    <property type="match status" value="1"/>
</dbReference>
<evidence type="ECO:0000256" key="4">
    <source>
        <dbReference type="ARBA" id="ARBA00040194"/>
    </source>
</evidence>
<dbReference type="GO" id="GO:0005829">
    <property type="term" value="C:cytosol"/>
    <property type="evidence" value="ECO:0007669"/>
    <property type="project" value="TreeGrafter"/>
</dbReference>
<name>B1BPQ1_CLOPF</name>
<dbReference type="Gene3D" id="1.10.30.50">
    <property type="match status" value="1"/>
</dbReference>
<evidence type="ECO:0000259" key="5">
    <source>
        <dbReference type="SMART" id="SM00507"/>
    </source>
</evidence>
<dbReference type="EMBL" id="ABDW01000003">
    <property type="protein sequence ID" value="EDT16230.1"/>
    <property type="molecule type" value="Genomic_DNA"/>
</dbReference>